<reference evidence="2 3" key="1">
    <citation type="journal article" date="2016" name="BMC Genomics">
        <title>Combined genomic and structural analyses of a cultured magnetotactic bacterium reveals its niche adaptation to a dynamic environment.</title>
        <authorList>
            <person name="Araujo A.C."/>
            <person name="Morillo V."/>
            <person name="Cypriano J."/>
            <person name="Teixeira L.C."/>
            <person name="Leao P."/>
            <person name="Lyra S."/>
            <person name="Almeida L.G."/>
            <person name="Bazylinski D.A."/>
            <person name="Vasconcellos A.T."/>
            <person name="Abreu F."/>
            <person name="Lins U."/>
        </authorList>
    </citation>
    <scope>NUCLEOTIDE SEQUENCE [LARGE SCALE GENOMIC DNA]</scope>
    <source>
        <strain evidence="2 3">IT-1</strain>
    </source>
</reference>
<accession>A0A1Y2JZU5</accession>
<dbReference type="PROSITE" id="PS51257">
    <property type="entry name" value="PROKAR_LIPOPROTEIN"/>
    <property type="match status" value="1"/>
</dbReference>
<dbReference type="Proteomes" id="UP000194003">
    <property type="component" value="Unassembled WGS sequence"/>
</dbReference>
<evidence type="ECO:0000313" key="3">
    <source>
        <dbReference type="Proteomes" id="UP000194003"/>
    </source>
</evidence>
<dbReference type="AlphaFoldDB" id="A0A1Y2JZU5"/>
<gene>
    <name evidence="2" type="ORF">MAIT1_00958</name>
</gene>
<dbReference type="EMBL" id="LVJN01000021">
    <property type="protein sequence ID" value="OSM00438.1"/>
    <property type="molecule type" value="Genomic_DNA"/>
</dbReference>
<dbReference type="RefSeq" id="WP_085447129.1">
    <property type="nucleotide sequence ID" value="NZ_LVJN01000021.1"/>
</dbReference>
<feature type="region of interest" description="Disordered" evidence="1">
    <location>
        <begin position="163"/>
        <end position="182"/>
    </location>
</feature>
<dbReference type="STRING" id="1434232.MAIT1_00958"/>
<protein>
    <recommendedName>
        <fullName evidence="4">Lipoprotein</fullName>
    </recommendedName>
</protein>
<evidence type="ECO:0008006" key="4">
    <source>
        <dbReference type="Google" id="ProtNLM"/>
    </source>
</evidence>
<sequence length="182" mass="19937">MLNKSVQFRLSAPVAALLMLGGCFDSGEKNEAGVWDPVQERVVYGDEAKEVKLDSAQEAAASDNDDIWDAFSRKLEAGKQAMGVVGEVMEQNPEALNVLRGDVSSADYQKLDKDFLKQKAEQLKGIASDAGIDSNYQPSDTERALLRGAGGALGVSESRMNALEQKANDNRERVQQEWERSR</sequence>
<evidence type="ECO:0000313" key="2">
    <source>
        <dbReference type="EMBL" id="OSM00438.1"/>
    </source>
</evidence>
<name>A0A1Y2JZU5_9PROT</name>
<evidence type="ECO:0000256" key="1">
    <source>
        <dbReference type="SAM" id="MobiDB-lite"/>
    </source>
</evidence>
<comment type="caution">
    <text evidence="2">The sequence shown here is derived from an EMBL/GenBank/DDBJ whole genome shotgun (WGS) entry which is preliminary data.</text>
</comment>
<proteinExistence type="predicted"/>
<feature type="compositionally biased region" description="Basic and acidic residues" evidence="1">
    <location>
        <begin position="166"/>
        <end position="182"/>
    </location>
</feature>
<keyword evidence="3" id="KW-1185">Reference proteome</keyword>
<organism evidence="2 3">
    <name type="scientific">Magnetofaba australis IT-1</name>
    <dbReference type="NCBI Taxonomy" id="1434232"/>
    <lineage>
        <taxon>Bacteria</taxon>
        <taxon>Pseudomonadati</taxon>
        <taxon>Pseudomonadota</taxon>
        <taxon>Magnetococcia</taxon>
        <taxon>Magnetococcales</taxon>
        <taxon>Magnetococcaceae</taxon>
        <taxon>Magnetofaba</taxon>
    </lineage>
</organism>